<keyword evidence="5" id="KW-1185">Reference proteome</keyword>
<dbReference type="GO" id="GO:0000398">
    <property type="term" value="P:mRNA splicing, via spliceosome"/>
    <property type="evidence" value="ECO:0007669"/>
    <property type="project" value="InterPro"/>
</dbReference>
<dbReference type="InParanoid" id="C1FDU7"/>
<dbReference type="GeneID" id="8250122"/>
<feature type="region of interest" description="Disordered" evidence="2">
    <location>
        <begin position="193"/>
        <end position="234"/>
    </location>
</feature>
<dbReference type="OMA" id="VHINEMF"/>
<dbReference type="STRING" id="296587.C1FDU7"/>
<evidence type="ECO:0000256" key="1">
    <source>
        <dbReference type="ARBA" id="ARBA00010197"/>
    </source>
</evidence>
<dbReference type="Proteomes" id="UP000002009">
    <property type="component" value="Chromosome 1"/>
</dbReference>
<feature type="region of interest" description="Disordered" evidence="2">
    <location>
        <begin position="337"/>
        <end position="374"/>
    </location>
</feature>
<accession>C1FDU7</accession>
<dbReference type="FunCoup" id="C1FDU7">
    <property type="interactions" value="1941"/>
</dbReference>
<dbReference type="InterPro" id="IPR017862">
    <property type="entry name" value="SKI-int_prot_SKIP"/>
</dbReference>
<dbReference type="KEGG" id="mis:MICPUN_55191"/>
<evidence type="ECO:0000313" key="5">
    <source>
        <dbReference type="Proteomes" id="UP000002009"/>
    </source>
</evidence>
<dbReference type="PANTHER" id="PTHR12096">
    <property type="entry name" value="NUCLEAR PROTEIN SKIP-RELATED"/>
    <property type="match status" value="1"/>
</dbReference>
<evidence type="ECO:0000256" key="2">
    <source>
        <dbReference type="SAM" id="MobiDB-lite"/>
    </source>
</evidence>
<protein>
    <submittedName>
        <fullName evidence="4">Gamyb-binding protein</fullName>
    </submittedName>
</protein>
<sequence>MKTLAEPQSCAQQIVPVQTSSPAKKAAKKNVVRVPRYSARHGLFPRASSHFGDGGAFPEVHVAQYPSAFETGNSDPKKRQGISFSDVSADVLSSCCGPAPSSGVSRQTGALQDSLQVADRPSRQETEAVLEKTKAVLVMRVDKNAADQQPKVPGSLPAPEYVKYAPCTLSEDLRSSGTCRLIKIHDVARDPLEPPRFRHKKVPRGPGSPAVPVMHSPPRSASSEEQADWKIPPSISNWKNPKGYTIPLDKRLAADGRGLQEVQINDNFAKLSEALYLAEHKARQAVDARAKIREKLLRRDKEVKEEELRKLARHARIERVNTSSLFERSSTRLDEQRLIDEKDSGAGKVDRAAEKQLRDSLREERKRERGRETRLEVSENNFRKRSKILREGDRDISEQIALGQSKIAFGHAQQTYDQRLFDKDQGLGSGLAGDDAYNLYDQPLFQKGNDDHLVGIAEDEKLQMEFKRNDDSIKDPFGLHTILDEVKKA</sequence>
<organism evidence="4 5">
    <name type="scientific">Micromonas commoda (strain RCC299 / NOUM17 / CCMP2709)</name>
    <name type="common">Picoplanktonic green alga</name>
    <dbReference type="NCBI Taxonomy" id="296587"/>
    <lineage>
        <taxon>Eukaryota</taxon>
        <taxon>Viridiplantae</taxon>
        <taxon>Chlorophyta</taxon>
        <taxon>Mamiellophyceae</taxon>
        <taxon>Mamiellales</taxon>
        <taxon>Mamiellaceae</taxon>
        <taxon>Micromonas</taxon>
    </lineage>
</organism>
<feature type="domain" description="SKI-interacting protein SKIP SNW" evidence="3">
    <location>
        <begin position="160"/>
        <end position="319"/>
    </location>
</feature>
<dbReference type="RefSeq" id="XP_002507589.1">
    <property type="nucleotide sequence ID" value="XM_002507543.1"/>
</dbReference>
<name>C1FDU7_MICCC</name>
<dbReference type="InterPro" id="IPR004015">
    <property type="entry name" value="SKI-int_prot_SKIP_SNW-dom"/>
</dbReference>
<dbReference type="GO" id="GO:0005681">
    <property type="term" value="C:spliceosomal complex"/>
    <property type="evidence" value="ECO:0007669"/>
    <property type="project" value="InterPro"/>
</dbReference>
<dbReference type="eggNOG" id="KOG2441">
    <property type="taxonomic scope" value="Eukaryota"/>
</dbReference>
<proteinExistence type="inferred from homology"/>
<dbReference type="OrthoDB" id="666364at2759"/>
<evidence type="ECO:0000313" key="4">
    <source>
        <dbReference type="EMBL" id="ACO68847.1"/>
    </source>
</evidence>
<comment type="similarity">
    <text evidence="1">Belongs to the SNW family.</text>
</comment>
<dbReference type="Pfam" id="PF02731">
    <property type="entry name" value="SKIP_SNW"/>
    <property type="match status" value="1"/>
</dbReference>
<evidence type="ECO:0000259" key="3">
    <source>
        <dbReference type="Pfam" id="PF02731"/>
    </source>
</evidence>
<dbReference type="EMBL" id="CP001574">
    <property type="protein sequence ID" value="ACO68847.1"/>
    <property type="molecule type" value="Genomic_DNA"/>
</dbReference>
<dbReference type="AlphaFoldDB" id="C1FDU7"/>
<reference evidence="4 5" key="1">
    <citation type="journal article" date="2009" name="Science">
        <title>Green evolution and dynamic adaptations revealed by genomes of the marine picoeukaryotes Micromonas.</title>
        <authorList>
            <person name="Worden A.Z."/>
            <person name="Lee J.H."/>
            <person name="Mock T."/>
            <person name="Rouze P."/>
            <person name="Simmons M.P."/>
            <person name="Aerts A.L."/>
            <person name="Allen A.E."/>
            <person name="Cuvelier M.L."/>
            <person name="Derelle E."/>
            <person name="Everett M.V."/>
            <person name="Foulon E."/>
            <person name="Grimwood J."/>
            <person name="Gundlach H."/>
            <person name="Henrissat B."/>
            <person name="Napoli C."/>
            <person name="McDonald S.M."/>
            <person name="Parker M.S."/>
            <person name="Rombauts S."/>
            <person name="Salamov A."/>
            <person name="Von Dassow P."/>
            <person name="Badger J.H."/>
            <person name="Coutinho P.M."/>
            <person name="Demir E."/>
            <person name="Dubchak I."/>
            <person name="Gentemann C."/>
            <person name="Eikrem W."/>
            <person name="Gready J.E."/>
            <person name="John U."/>
            <person name="Lanier W."/>
            <person name="Lindquist E.A."/>
            <person name="Lucas S."/>
            <person name="Mayer K.F."/>
            <person name="Moreau H."/>
            <person name="Not F."/>
            <person name="Otillar R."/>
            <person name="Panaud O."/>
            <person name="Pangilinan J."/>
            <person name="Paulsen I."/>
            <person name="Piegu B."/>
            <person name="Poliakov A."/>
            <person name="Robbens S."/>
            <person name="Schmutz J."/>
            <person name="Toulza E."/>
            <person name="Wyss T."/>
            <person name="Zelensky A."/>
            <person name="Zhou K."/>
            <person name="Armbrust E.V."/>
            <person name="Bhattacharya D."/>
            <person name="Goodenough U.W."/>
            <person name="Van de Peer Y."/>
            <person name="Grigoriev I.V."/>
        </authorList>
    </citation>
    <scope>NUCLEOTIDE SEQUENCE [LARGE SCALE GENOMIC DNA]</scope>
    <source>
        <strain evidence="5">RCC299 / NOUM17</strain>
    </source>
</reference>
<gene>
    <name evidence="4" type="primary">SKIP</name>
    <name evidence="4" type="ORF">MICPUN_55191</name>
</gene>